<dbReference type="NCBIfam" id="TIGR03173">
    <property type="entry name" value="pbuX"/>
    <property type="match status" value="1"/>
</dbReference>
<dbReference type="InterPro" id="IPR017588">
    <property type="entry name" value="UacT-like"/>
</dbReference>
<dbReference type="InterPro" id="IPR006043">
    <property type="entry name" value="NCS2"/>
</dbReference>
<evidence type="ECO:0000256" key="8">
    <source>
        <dbReference type="SAM" id="Phobius"/>
    </source>
</evidence>
<evidence type="ECO:0000256" key="2">
    <source>
        <dbReference type="ARBA" id="ARBA00008821"/>
    </source>
</evidence>
<name>A0ABU2ZVX5_9ALTE</name>
<feature type="transmembrane region" description="Helical" evidence="8">
    <location>
        <begin position="367"/>
        <end position="387"/>
    </location>
</feature>
<evidence type="ECO:0000256" key="6">
    <source>
        <dbReference type="ARBA" id="ARBA00022989"/>
    </source>
</evidence>
<comment type="similarity">
    <text evidence="2">Belongs to the nucleobase:cation symporter-2 (NCS2) (TC 2.A.40) family.</text>
</comment>
<feature type="transmembrane region" description="Helical" evidence="8">
    <location>
        <begin position="189"/>
        <end position="205"/>
    </location>
</feature>
<dbReference type="EMBL" id="JAVRHX010000005">
    <property type="protein sequence ID" value="MDT0596168.1"/>
    <property type="molecule type" value="Genomic_DNA"/>
</dbReference>
<gene>
    <name evidence="9" type="ORF">RM552_15040</name>
</gene>
<feature type="transmembrane region" description="Helical" evidence="8">
    <location>
        <begin position="61"/>
        <end position="78"/>
    </location>
</feature>
<evidence type="ECO:0000256" key="3">
    <source>
        <dbReference type="ARBA" id="ARBA00022448"/>
    </source>
</evidence>
<feature type="transmembrane region" description="Helical" evidence="8">
    <location>
        <begin position="90"/>
        <end position="109"/>
    </location>
</feature>
<keyword evidence="3" id="KW-0813">Transport</keyword>
<dbReference type="NCBIfam" id="TIGR00801">
    <property type="entry name" value="ncs2"/>
    <property type="match status" value="1"/>
</dbReference>
<dbReference type="PROSITE" id="PS01116">
    <property type="entry name" value="XANTH_URACIL_PERMASE"/>
    <property type="match status" value="1"/>
</dbReference>
<keyword evidence="6 8" id="KW-1133">Transmembrane helix</keyword>
<keyword evidence="10" id="KW-1185">Reference proteome</keyword>
<keyword evidence="5 8" id="KW-0812">Transmembrane</keyword>
<evidence type="ECO:0000256" key="1">
    <source>
        <dbReference type="ARBA" id="ARBA00004651"/>
    </source>
</evidence>
<feature type="transmembrane region" description="Helical" evidence="8">
    <location>
        <begin position="150"/>
        <end position="169"/>
    </location>
</feature>
<keyword evidence="7 8" id="KW-0472">Membrane</keyword>
<dbReference type="RefSeq" id="WP_311369690.1">
    <property type="nucleotide sequence ID" value="NZ_JAVRHX010000005.1"/>
</dbReference>
<feature type="transmembrane region" description="Helical" evidence="8">
    <location>
        <begin position="121"/>
        <end position="143"/>
    </location>
</feature>
<accession>A0ABU2ZVX5</accession>
<comment type="subcellular location">
    <subcellularLocation>
        <location evidence="1">Cell membrane</location>
        <topology evidence="1">Multi-pass membrane protein</topology>
    </subcellularLocation>
</comment>
<dbReference type="PANTHER" id="PTHR42810">
    <property type="entry name" value="PURINE PERMEASE C1399.01C-RELATED"/>
    <property type="match status" value="1"/>
</dbReference>
<dbReference type="Pfam" id="PF00860">
    <property type="entry name" value="Xan_ur_permease"/>
    <property type="match status" value="1"/>
</dbReference>
<sequence>MSQHEERISQKASSEILFALDDVPSVKHSITAAMQHILACFVGIITPTLIIGSALGLASEIPYLISMALFVSGIATFIQAKTIGPIGCGLIAVQGTSFAFISALLIAGFSVKNAGGSKEEILATLYGICLAGAFIEIIVSQFVEKIRRIITPLTTGIVITTIGISLIKVGMTDLGGGYGSENFGQSDNILLGIFVLVIIVAMNVSNNPWVRLSGIMVGMILGTLIAYFLGSVSFESLNSQALFSIPIPFKYGIDFDINLFIPIALIYFLTALETSGDLTANSLFCGLPIKGPSYLKRIKSGILADGINSAIAAIFNTFPNTTFGQNNAVIQMTGVASRHVGLYVAGILILLGLFPMLGALLQVIPKSVLGGATLVMFATIAVGGIKILASEPIDRRKSLIIATSLGSGLGVLMVPDVLQGLPDYVSNILSSSVTTAGFIAILMSLLLPEHKKEIND</sequence>
<evidence type="ECO:0000313" key="10">
    <source>
        <dbReference type="Proteomes" id="UP001253545"/>
    </source>
</evidence>
<reference evidence="9 10" key="1">
    <citation type="submission" date="2023-09" db="EMBL/GenBank/DDBJ databases">
        <authorList>
            <person name="Rey-Velasco X."/>
        </authorList>
    </citation>
    <scope>NUCLEOTIDE SEQUENCE [LARGE SCALE GENOMIC DNA]</scope>
    <source>
        <strain evidence="9 10">P117</strain>
    </source>
</reference>
<evidence type="ECO:0000313" key="9">
    <source>
        <dbReference type="EMBL" id="MDT0596168.1"/>
    </source>
</evidence>
<proteinExistence type="inferred from homology"/>
<evidence type="ECO:0000256" key="7">
    <source>
        <dbReference type="ARBA" id="ARBA00023136"/>
    </source>
</evidence>
<feature type="transmembrane region" description="Helical" evidence="8">
    <location>
        <begin position="37"/>
        <end position="55"/>
    </location>
</feature>
<comment type="caution">
    <text evidence="9">The sequence shown here is derived from an EMBL/GenBank/DDBJ whole genome shotgun (WGS) entry which is preliminary data.</text>
</comment>
<evidence type="ECO:0000256" key="4">
    <source>
        <dbReference type="ARBA" id="ARBA00022475"/>
    </source>
</evidence>
<feature type="transmembrane region" description="Helical" evidence="8">
    <location>
        <begin position="212"/>
        <end position="229"/>
    </location>
</feature>
<organism evidence="9 10">
    <name type="scientific">Glaciecola petra</name>
    <dbReference type="NCBI Taxonomy" id="3075602"/>
    <lineage>
        <taxon>Bacteria</taxon>
        <taxon>Pseudomonadati</taxon>
        <taxon>Pseudomonadota</taxon>
        <taxon>Gammaproteobacteria</taxon>
        <taxon>Alteromonadales</taxon>
        <taxon>Alteromonadaceae</taxon>
        <taxon>Glaciecola</taxon>
    </lineage>
</organism>
<evidence type="ECO:0000256" key="5">
    <source>
        <dbReference type="ARBA" id="ARBA00022692"/>
    </source>
</evidence>
<protein>
    <submittedName>
        <fullName evidence="9">Nucleobase:cation symporter-2 family protein</fullName>
    </submittedName>
</protein>
<keyword evidence="4" id="KW-1003">Cell membrane</keyword>
<feature type="transmembrane region" description="Helical" evidence="8">
    <location>
        <begin position="399"/>
        <end position="418"/>
    </location>
</feature>
<feature type="transmembrane region" description="Helical" evidence="8">
    <location>
        <begin position="340"/>
        <end position="361"/>
    </location>
</feature>
<dbReference type="NCBIfam" id="NF037981">
    <property type="entry name" value="NCS2_1"/>
    <property type="match status" value="1"/>
</dbReference>
<feature type="transmembrane region" description="Helical" evidence="8">
    <location>
        <begin position="424"/>
        <end position="447"/>
    </location>
</feature>
<dbReference type="InterPro" id="IPR006042">
    <property type="entry name" value="Xan_ur_permease"/>
</dbReference>
<dbReference type="PANTHER" id="PTHR42810:SF2">
    <property type="entry name" value="PURINE PERMEASE C1399.01C-RELATED"/>
    <property type="match status" value="1"/>
</dbReference>
<feature type="transmembrane region" description="Helical" evidence="8">
    <location>
        <begin position="249"/>
        <end position="269"/>
    </location>
</feature>
<dbReference type="Proteomes" id="UP001253545">
    <property type="component" value="Unassembled WGS sequence"/>
</dbReference>